<dbReference type="Proteomes" id="UP000321425">
    <property type="component" value="Unassembled WGS sequence"/>
</dbReference>
<organism evidence="2 3">
    <name type="scientific">Alkalibacterium putridalgicola</name>
    <dbReference type="NCBI Taxonomy" id="426703"/>
    <lineage>
        <taxon>Bacteria</taxon>
        <taxon>Bacillati</taxon>
        <taxon>Bacillota</taxon>
        <taxon>Bacilli</taxon>
        <taxon>Lactobacillales</taxon>
        <taxon>Carnobacteriaceae</taxon>
        <taxon>Alkalibacterium</taxon>
    </lineage>
</organism>
<proteinExistence type="predicted"/>
<evidence type="ECO:0000313" key="3">
    <source>
        <dbReference type="Proteomes" id="UP000321425"/>
    </source>
</evidence>
<gene>
    <name evidence="2" type="ORF">APU01nite_09480</name>
</gene>
<feature type="coiled-coil region" evidence="1">
    <location>
        <begin position="48"/>
        <end position="75"/>
    </location>
</feature>
<evidence type="ECO:0000256" key="1">
    <source>
        <dbReference type="SAM" id="Coils"/>
    </source>
</evidence>
<dbReference type="EMBL" id="BJUX01000008">
    <property type="protein sequence ID" value="GEK88909.1"/>
    <property type="molecule type" value="Genomic_DNA"/>
</dbReference>
<protein>
    <submittedName>
        <fullName evidence="2">Uncharacterized protein</fullName>
    </submittedName>
</protein>
<comment type="caution">
    <text evidence="2">The sequence shown here is derived from an EMBL/GenBank/DDBJ whole genome shotgun (WGS) entry which is preliminary data.</text>
</comment>
<keyword evidence="1" id="KW-0175">Coiled coil</keyword>
<evidence type="ECO:0000313" key="2">
    <source>
        <dbReference type="EMBL" id="GEK88909.1"/>
    </source>
</evidence>
<reference evidence="2 3" key="1">
    <citation type="submission" date="2019-07" db="EMBL/GenBank/DDBJ databases">
        <title>Whole genome shotgun sequence of Alkalibacterium putridalgicola NBRC 103243.</title>
        <authorList>
            <person name="Hosoyama A."/>
            <person name="Uohara A."/>
            <person name="Ohji S."/>
            <person name="Ichikawa N."/>
        </authorList>
    </citation>
    <scope>NUCLEOTIDE SEQUENCE [LARGE SCALE GENOMIC DNA]</scope>
    <source>
        <strain evidence="2 3">NBRC 103243</strain>
    </source>
</reference>
<keyword evidence="3" id="KW-1185">Reference proteome</keyword>
<name>A0ABQ0UWM6_9LACT</name>
<accession>A0ABQ0UWM6</accession>
<sequence length="82" mass="10003">MGNDMKQQIEKRMKEYDHDEQMLQTIGEMEEIAEKEGHSKIAECFVWVNQLYNRLDEAHVVIEELKEDRDYYEERCRDEGIY</sequence>